<feature type="chain" id="PRO_5009523331" description="TonB-dependent receptor plug domain-containing protein" evidence="4">
    <location>
        <begin position="25"/>
        <end position="1097"/>
    </location>
</feature>
<evidence type="ECO:0008006" key="7">
    <source>
        <dbReference type="Google" id="ProtNLM"/>
    </source>
</evidence>
<dbReference type="InterPro" id="IPR018247">
    <property type="entry name" value="EF_Hand_1_Ca_BS"/>
</dbReference>
<keyword evidence="4" id="KW-0732">Signal</keyword>
<dbReference type="Gene3D" id="2.60.40.1120">
    <property type="entry name" value="Carboxypeptidase-like, regulatory domain"/>
    <property type="match status" value="1"/>
</dbReference>
<accession>A0A1F6CD62</accession>
<dbReference type="Gene3D" id="2.170.130.10">
    <property type="entry name" value="TonB-dependent receptor, plug domain"/>
    <property type="match status" value="1"/>
</dbReference>
<dbReference type="Proteomes" id="UP000178606">
    <property type="component" value="Unassembled WGS sequence"/>
</dbReference>
<protein>
    <recommendedName>
        <fullName evidence="7">TonB-dependent receptor plug domain-containing protein</fullName>
    </recommendedName>
</protein>
<gene>
    <name evidence="5" type="ORF">A3F84_00235</name>
</gene>
<evidence type="ECO:0000256" key="4">
    <source>
        <dbReference type="SAM" id="SignalP"/>
    </source>
</evidence>
<keyword evidence="2" id="KW-0472">Membrane</keyword>
<keyword evidence="3" id="KW-0998">Cell outer membrane</keyword>
<evidence type="ECO:0000256" key="1">
    <source>
        <dbReference type="ARBA" id="ARBA00004442"/>
    </source>
</evidence>
<dbReference type="InterPro" id="IPR037066">
    <property type="entry name" value="Plug_dom_sf"/>
</dbReference>
<feature type="signal peptide" evidence="4">
    <location>
        <begin position="1"/>
        <end position="24"/>
    </location>
</feature>
<evidence type="ECO:0000313" key="6">
    <source>
        <dbReference type="Proteomes" id="UP000178606"/>
    </source>
</evidence>
<dbReference type="Gene3D" id="2.40.170.20">
    <property type="entry name" value="TonB-dependent receptor, beta-barrel domain"/>
    <property type="match status" value="1"/>
</dbReference>
<dbReference type="InterPro" id="IPR013784">
    <property type="entry name" value="Carb-bd-like_fold"/>
</dbReference>
<dbReference type="InterPro" id="IPR036942">
    <property type="entry name" value="Beta-barrel_TonB_sf"/>
</dbReference>
<name>A0A1F6CD62_HANXR</name>
<evidence type="ECO:0000313" key="5">
    <source>
        <dbReference type="EMBL" id="OGG46852.1"/>
    </source>
</evidence>
<sequence>MIRRAIITGALALLIAVYAGVATAGTVGKLTGRVTDQKGEALPGVNVAISGTNRGAVTDAQGNYLILNVEPGVYQVEASMVGYHRSAQKEVKVVVDYTTTVNFKLVETAVEMSEMVVEASRPAVEPDKTSSKQYVTADDISRMPVVKDTKSIAGLLPGMQSDGLSVRSGYFNMDERFGGGEGAGPSPGWYTTTPGPISTTYSVDGVRMVNNDAKAANMFTGVNRSSIQEIAVVTGVPEAEYSNFDAGLVNIVTKEGGRKLHGFMEYRYSPARQRHFGYSAYDPLVHINSATGKSRIRLDDPRWINERENIGPDKLPGTEDDTGRLVHAQPEDYTQVKGHFLEGSLSGPLSKSISFNVSAQSEWTPTQRPNPALRSLPNYQLTGKLSFDVTPSVKLKVGGVFGRSEEFIIPPNAREAGLGEGRNVFLPASQSGAGRGITWNGMVYGVLTHSLSPRTLYEVRLSRYDSVRDTAGVPLDTGNPVYDKDGWFTVKRDGRSYQLDRQTRTSLKIDFSSQMTKGNFFKTGVDFTWYRTWEWWQQSSGSPGKYILGTIYDYGETGRNRYGKDGKIDYATDPNRDDPAWNGFQDYPRRPWQLGAYAQDKMEFEGMVINVGVRADAFFHNGQYRPEPFWTAVPTNRWMMDSEAGYYRQSQNAYPSNPQSFPLYNPPPLFQISPRFGISHPITDRSAIHFSVGRFFVLPIFYAMFGQTWQVLPGTLTQDLNNDGRISSYELYGGAAMYEMKRGAVHSKNASTVNFEIGTDWNFVADYTATLTMYYRRANDYLQQDNTWWFDPVEKKDVRSHWYSNGYSTETRGLEIAFRKSFSHHFSFRASYSWYFENNMFYGRTLGLRWFPDSNFVASGAYRFKGDIDKVTGERVWLPLTQDEIKSLGNYANTQIKQRIRDGAEMQQGLPFLDVQNVWVQGWNSSISSFRGPANMRDTPSDGSISMLFSSPREFGPAIRKFRPLGDLNVNLVLRIEPGTFFLYAASIPTPSLNNLVTKNNVLFRNPTAFTTDLGVEKGFKVGDKRMVLFFESTNLFNGKKPRLIRRFNFFPDIPKYGLAEAQPNPLVARQSNTVWDPYSSFDNRTREVHVGLRLSM</sequence>
<comment type="caution">
    <text evidence="5">The sequence shown here is derived from an EMBL/GenBank/DDBJ whole genome shotgun (WGS) entry which is preliminary data.</text>
</comment>
<dbReference type="GO" id="GO:0030246">
    <property type="term" value="F:carbohydrate binding"/>
    <property type="evidence" value="ECO:0007669"/>
    <property type="project" value="InterPro"/>
</dbReference>
<proteinExistence type="predicted"/>
<dbReference type="GO" id="GO:0009279">
    <property type="term" value="C:cell outer membrane"/>
    <property type="evidence" value="ECO:0007669"/>
    <property type="project" value="UniProtKB-SubCell"/>
</dbReference>
<organism evidence="5 6">
    <name type="scientific">Handelsmanbacteria sp. (strain RIFCSPLOWO2_12_FULL_64_10)</name>
    <dbReference type="NCBI Taxonomy" id="1817868"/>
    <lineage>
        <taxon>Bacteria</taxon>
        <taxon>Candidatus Handelsmaniibacteriota</taxon>
    </lineage>
</organism>
<comment type="subcellular location">
    <subcellularLocation>
        <location evidence="1">Cell outer membrane</location>
    </subcellularLocation>
</comment>
<dbReference type="EMBL" id="MFKF01000282">
    <property type="protein sequence ID" value="OGG46852.1"/>
    <property type="molecule type" value="Genomic_DNA"/>
</dbReference>
<dbReference type="Pfam" id="PF13620">
    <property type="entry name" value="CarboxypepD_reg"/>
    <property type="match status" value="1"/>
</dbReference>
<evidence type="ECO:0000256" key="2">
    <source>
        <dbReference type="ARBA" id="ARBA00023136"/>
    </source>
</evidence>
<dbReference type="PROSITE" id="PS00018">
    <property type="entry name" value="EF_HAND_1"/>
    <property type="match status" value="1"/>
</dbReference>
<dbReference type="SUPFAM" id="SSF49452">
    <property type="entry name" value="Starch-binding domain-like"/>
    <property type="match status" value="1"/>
</dbReference>
<evidence type="ECO:0000256" key="3">
    <source>
        <dbReference type="ARBA" id="ARBA00023237"/>
    </source>
</evidence>
<reference evidence="5 6" key="1">
    <citation type="journal article" date="2016" name="Nat. Commun.">
        <title>Thousands of microbial genomes shed light on interconnected biogeochemical processes in an aquifer system.</title>
        <authorList>
            <person name="Anantharaman K."/>
            <person name="Brown C.T."/>
            <person name="Hug L.A."/>
            <person name="Sharon I."/>
            <person name="Castelle C.J."/>
            <person name="Probst A.J."/>
            <person name="Thomas B.C."/>
            <person name="Singh A."/>
            <person name="Wilkins M.J."/>
            <person name="Karaoz U."/>
            <person name="Brodie E.L."/>
            <person name="Williams K.H."/>
            <person name="Hubbard S.S."/>
            <person name="Banfield J.F."/>
        </authorList>
    </citation>
    <scope>NUCLEOTIDE SEQUENCE [LARGE SCALE GENOMIC DNA]</scope>
    <source>
        <strain evidence="6">RIFCSPLOWO2_12_FULL_64_10</strain>
    </source>
</reference>
<dbReference type="SUPFAM" id="SSF56935">
    <property type="entry name" value="Porins"/>
    <property type="match status" value="1"/>
</dbReference>
<dbReference type="AlphaFoldDB" id="A0A1F6CD62"/>